<organism evidence="3 4">
    <name type="scientific">Polarella glacialis</name>
    <name type="common">Dinoflagellate</name>
    <dbReference type="NCBI Taxonomy" id="89957"/>
    <lineage>
        <taxon>Eukaryota</taxon>
        <taxon>Sar</taxon>
        <taxon>Alveolata</taxon>
        <taxon>Dinophyceae</taxon>
        <taxon>Suessiales</taxon>
        <taxon>Suessiaceae</taxon>
        <taxon>Polarella</taxon>
    </lineage>
</organism>
<dbReference type="EMBL" id="CAJNNV010012220">
    <property type="protein sequence ID" value="CAE8600501.1"/>
    <property type="molecule type" value="Genomic_DNA"/>
</dbReference>
<gene>
    <name evidence="2" type="ORF">PGLA1383_LOCUS18823</name>
    <name evidence="3" type="ORF">PGLA1383_LOCUS22432</name>
</gene>
<keyword evidence="4" id="KW-1185">Reference proteome</keyword>
<comment type="caution">
    <text evidence="3">The sequence shown here is derived from an EMBL/GenBank/DDBJ whole genome shotgun (WGS) entry which is preliminary data.</text>
</comment>
<dbReference type="EMBL" id="CAJNNV010016205">
    <property type="protein sequence ID" value="CAE8604259.1"/>
    <property type="molecule type" value="Genomic_DNA"/>
</dbReference>
<name>A0A813ESY9_POLGL</name>
<accession>A0A813ESY9</accession>
<evidence type="ECO:0000256" key="1">
    <source>
        <dbReference type="SAM" id="MobiDB-lite"/>
    </source>
</evidence>
<protein>
    <submittedName>
        <fullName evidence="3">Uncharacterized protein</fullName>
    </submittedName>
</protein>
<evidence type="ECO:0000313" key="4">
    <source>
        <dbReference type="Proteomes" id="UP000654075"/>
    </source>
</evidence>
<reference evidence="3" key="1">
    <citation type="submission" date="2021-02" db="EMBL/GenBank/DDBJ databases">
        <authorList>
            <person name="Dougan E. K."/>
            <person name="Rhodes N."/>
            <person name="Thang M."/>
            <person name="Chan C."/>
        </authorList>
    </citation>
    <scope>NUCLEOTIDE SEQUENCE</scope>
</reference>
<evidence type="ECO:0000313" key="3">
    <source>
        <dbReference type="EMBL" id="CAE8604259.1"/>
    </source>
</evidence>
<feature type="region of interest" description="Disordered" evidence="1">
    <location>
        <begin position="1"/>
        <end position="35"/>
    </location>
</feature>
<dbReference type="AlphaFoldDB" id="A0A813ESY9"/>
<evidence type="ECO:0000313" key="2">
    <source>
        <dbReference type="EMBL" id="CAE8600501.1"/>
    </source>
</evidence>
<dbReference type="Proteomes" id="UP000654075">
    <property type="component" value="Unassembled WGS sequence"/>
</dbReference>
<proteinExistence type="predicted"/>
<sequence length="196" mass="21506">MGTEALTGMLHKLPSERPELATAGSSRKTGAHPQRAFPPSSAFCGFVWLLPGMPRHPSARMLCQSMGAERAEFDLETNTDFGSSMHFLGNAAVLRGKKFEFRPPRPYKITDRQLEASQAFLDSFGQVDGATFLERHALALCCKYNKDEQMQGMQVATTCGIKECIVLQTHKFLVSALALLRAPCEQSAGVLAEMSH</sequence>